<reference evidence="2" key="1">
    <citation type="submission" date="2021-01" db="EMBL/GenBank/DDBJ databases">
        <authorList>
            <person name="Kaushik A."/>
        </authorList>
    </citation>
    <scope>NUCLEOTIDE SEQUENCE</scope>
    <source>
        <strain evidence="2">AG4-RS23</strain>
    </source>
</reference>
<evidence type="ECO:0000313" key="2">
    <source>
        <dbReference type="EMBL" id="CAE6422797.1"/>
    </source>
</evidence>
<proteinExistence type="predicted"/>
<evidence type="ECO:0000313" key="3">
    <source>
        <dbReference type="Proteomes" id="UP000663861"/>
    </source>
</evidence>
<sequence>MYILKSPGEDTLNQQTMNQMVNPKQYQQDRISSHSITAIAFSIAVSQTVHWVQHLIVWIYASCTAQWLKLHIPFKLCILPVGLLVSNCLFWATAALIYLRGKTVLGAKLKFVLWGLGLLVELVLHMRMESCDWESDIFGWPNESAVYHKLSFQPKLLKALPQSSPGQQLPTWPVPHSNVNLCERLEGITTIILG</sequence>
<protein>
    <submittedName>
        <fullName evidence="2">Uncharacterized protein</fullName>
    </submittedName>
</protein>
<name>A0A8H3AK67_9AGAM</name>
<feature type="transmembrane region" description="Helical" evidence="1">
    <location>
        <begin position="72"/>
        <end position="99"/>
    </location>
</feature>
<feature type="transmembrane region" description="Helical" evidence="1">
    <location>
        <begin position="36"/>
        <end position="60"/>
    </location>
</feature>
<keyword evidence="1" id="KW-0472">Membrane</keyword>
<gene>
    <name evidence="2" type="ORF">RDB_LOCUS15630</name>
</gene>
<feature type="non-terminal residue" evidence="2">
    <location>
        <position position="194"/>
    </location>
</feature>
<keyword evidence="1" id="KW-0812">Transmembrane</keyword>
<dbReference type="EMBL" id="CAJMWY010000226">
    <property type="protein sequence ID" value="CAE6422797.1"/>
    <property type="molecule type" value="Genomic_DNA"/>
</dbReference>
<dbReference type="Proteomes" id="UP000663861">
    <property type="component" value="Unassembled WGS sequence"/>
</dbReference>
<evidence type="ECO:0000256" key="1">
    <source>
        <dbReference type="SAM" id="Phobius"/>
    </source>
</evidence>
<dbReference type="AlphaFoldDB" id="A0A8H3AK67"/>
<comment type="caution">
    <text evidence="2">The sequence shown here is derived from an EMBL/GenBank/DDBJ whole genome shotgun (WGS) entry which is preliminary data.</text>
</comment>
<keyword evidence="1" id="KW-1133">Transmembrane helix</keyword>
<organism evidence="2 3">
    <name type="scientific">Rhizoctonia solani</name>
    <dbReference type="NCBI Taxonomy" id="456999"/>
    <lineage>
        <taxon>Eukaryota</taxon>
        <taxon>Fungi</taxon>
        <taxon>Dikarya</taxon>
        <taxon>Basidiomycota</taxon>
        <taxon>Agaricomycotina</taxon>
        <taxon>Agaricomycetes</taxon>
        <taxon>Cantharellales</taxon>
        <taxon>Ceratobasidiaceae</taxon>
        <taxon>Rhizoctonia</taxon>
    </lineage>
</organism>
<accession>A0A8H3AK67</accession>